<dbReference type="Gene3D" id="1.10.260.40">
    <property type="entry name" value="lambda repressor-like DNA-binding domains"/>
    <property type="match status" value="1"/>
</dbReference>
<dbReference type="InterPro" id="IPR001387">
    <property type="entry name" value="Cro/C1-type_HTH"/>
</dbReference>
<protein>
    <recommendedName>
        <fullName evidence="1">HTH cro/C1-type domain-containing protein</fullName>
    </recommendedName>
</protein>
<dbReference type="OrthoDB" id="199997at2"/>
<dbReference type="InterPro" id="IPR010982">
    <property type="entry name" value="Lambda_DNA-bd_dom_sf"/>
</dbReference>
<dbReference type="SMART" id="SM00530">
    <property type="entry name" value="HTH_XRE"/>
    <property type="match status" value="1"/>
</dbReference>
<dbReference type="Pfam" id="PF01381">
    <property type="entry name" value="HTH_3"/>
    <property type="match status" value="1"/>
</dbReference>
<evidence type="ECO:0000313" key="2">
    <source>
        <dbReference type="EMBL" id="VVM70148.1"/>
    </source>
</evidence>
<evidence type="ECO:0000259" key="1">
    <source>
        <dbReference type="PROSITE" id="PS50943"/>
    </source>
</evidence>
<accession>A0A5E6S1C3</accession>
<gene>
    <name evidence="2" type="ORF">PS662_01756</name>
</gene>
<reference evidence="2 3" key="1">
    <citation type="submission" date="2019-09" db="EMBL/GenBank/DDBJ databases">
        <authorList>
            <person name="Chandra G."/>
            <person name="Truman W A."/>
        </authorList>
    </citation>
    <scope>NUCLEOTIDE SEQUENCE [LARGE SCALE GENOMIC DNA]</scope>
    <source>
        <strain evidence="2">PS662</strain>
    </source>
</reference>
<feature type="domain" description="HTH cro/C1-type" evidence="1">
    <location>
        <begin position="24"/>
        <end position="74"/>
    </location>
</feature>
<proteinExistence type="predicted"/>
<dbReference type="GO" id="GO:0003677">
    <property type="term" value="F:DNA binding"/>
    <property type="evidence" value="ECO:0007669"/>
    <property type="project" value="InterPro"/>
</dbReference>
<dbReference type="EMBL" id="CABVHK010000005">
    <property type="protein sequence ID" value="VVM70148.1"/>
    <property type="molecule type" value="Genomic_DNA"/>
</dbReference>
<dbReference type="SUPFAM" id="SSF47413">
    <property type="entry name" value="lambda repressor-like DNA-binding domains"/>
    <property type="match status" value="1"/>
</dbReference>
<dbReference type="CDD" id="cd00093">
    <property type="entry name" value="HTH_XRE"/>
    <property type="match status" value="1"/>
</dbReference>
<name>A0A5E6S1C3_PSEFL</name>
<dbReference type="RefSeq" id="WP_150710613.1">
    <property type="nucleotide sequence ID" value="NZ_CABVHK010000005.1"/>
</dbReference>
<dbReference type="AlphaFoldDB" id="A0A5E6S1C3"/>
<dbReference type="PROSITE" id="PS50943">
    <property type="entry name" value="HTH_CROC1"/>
    <property type="match status" value="1"/>
</dbReference>
<organism evidence="2 3">
    <name type="scientific">Pseudomonas fluorescens</name>
    <dbReference type="NCBI Taxonomy" id="294"/>
    <lineage>
        <taxon>Bacteria</taxon>
        <taxon>Pseudomonadati</taxon>
        <taxon>Pseudomonadota</taxon>
        <taxon>Gammaproteobacteria</taxon>
        <taxon>Pseudomonadales</taxon>
        <taxon>Pseudomonadaceae</taxon>
        <taxon>Pseudomonas</taxon>
    </lineage>
</organism>
<dbReference type="Proteomes" id="UP000326953">
    <property type="component" value="Unassembled WGS sequence"/>
</dbReference>
<evidence type="ECO:0000313" key="3">
    <source>
        <dbReference type="Proteomes" id="UP000326953"/>
    </source>
</evidence>
<sequence>MSLMHFLYSPGEIARALGKNAESLRLSRNLSRKTLAEQSGVSESSIKRFEHSGSISLESMILLATALDELTPVMNLFKPSHPGSIDELKNLKRKRGTR</sequence>